<reference evidence="2 3" key="1">
    <citation type="submission" date="2020-09" db="EMBL/GenBank/DDBJ databases">
        <title>De no assembly of potato wild relative species, Solanum commersonii.</title>
        <authorList>
            <person name="Cho K."/>
        </authorList>
    </citation>
    <scope>NUCLEOTIDE SEQUENCE [LARGE SCALE GENOMIC DNA]</scope>
    <source>
        <strain evidence="2">LZ3.2</strain>
        <tissue evidence="2">Leaf</tissue>
    </source>
</reference>
<protein>
    <submittedName>
        <fullName evidence="2">Uncharacterized protein</fullName>
    </submittedName>
</protein>
<feature type="region of interest" description="Disordered" evidence="1">
    <location>
        <begin position="31"/>
        <end position="98"/>
    </location>
</feature>
<evidence type="ECO:0000313" key="3">
    <source>
        <dbReference type="Proteomes" id="UP000824120"/>
    </source>
</evidence>
<evidence type="ECO:0000256" key="1">
    <source>
        <dbReference type="SAM" id="MobiDB-lite"/>
    </source>
</evidence>
<accession>A0A9J5YZX4</accession>
<dbReference type="Proteomes" id="UP000824120">
    <property type="component" value="Chromosome 5"/>
</dbReference>
<evidence type="ECO:0000313" key="2">
    <source>
        <dbReference type="EMBL" id="KAG5605445.1"/>
    </source>
</evidence>
<name>A0A9J5YZX4_SOLCO</name>
<dbReference type="AlphaFoldDB" id="A0A9J5YZX4"/>
<dbReference type="EMBL" id="JACXVP010000005">
    <property type="protein sequence ID" value="KAG5605445.1"/>
    <property type="molecule type" value="Genomic_DNA"/>
</dbReference>
<feature type="compositionally biased region" description="Polar residues" evidence="1">
    <location>
        <begin position="52"/>
        <end position="61"/>
    </location>
</feature>
<organism evidence="2 3">
    <name type="scientific">Solanum commersonii</name>
    <name type="common">Commerson's wild potato</name>
    <name type="synonym">Commerson's nightshade</name>
    <dbReference type="NCBI Taxonomy" id="4109"/>
    <lineage>
        <taxon>Eukaryota</taxon>
        <taxon>Viridiplantae</taxon>
        <taxon>Streptophyta</taxon>
        <taxon>Embryophyta</taxon>
        <taxon>Tracheophyta</taxon>
        <taxon>Spermatophyta</taxon>
        <taxon>Magnoliopsida</taxon>
        <taxon>eudicotyledons</taxon>
        <taxon>Gunneridae</taxon>
        <taxon>Pentapetalae</taxon>
        <taxon>asterids</taxon>
        <taxon>lamiids</taxon>
        <taxon>Solanales</taxon>
        <taxon>Solanaceae</taxon>
        <taxon>Solanoideae</taxon>
        <taxon>Solaneae</taxon>
        <taxon>Solanum</taxon>
    </lineage>
</organism>
<sequence length="98" mass="11037">MLKVLFELSARTNVICVGYQYDVFKHALDSSHNHLSQDGDEGEANEDVTQKPWKTSTYQQTDEGKLIGADSPPSLRRSTRIRKQNSKITNAGIIEDEN</sequence>
<comment type="caution">
    <text evidence="2">The sequence shown here is derived from an EMBL/GenBank/DDBJ whole genome shotgun (WGS) entry which is preliminary data.</text>
</comment>
<proteinExistence type="predicted"/>
<gene>
    <name evidence="2" type="ORF">H5410_026937</name>
</gene>
<keyword evidence="3" id="KW-1185">Reference proteome</keyword>
<dbReference type="OrthoDB" id="1322247at2759"/>